<dbReference type="OMA" id="NGWPTTH"/>
<feature type="transmembrane region" description="Helical" evidence="1">
    <location>
        <begin position="23"/>
        <end position="43"/>
    </location>
</feature>
<dbReference type="GO" id="GO:0016491">
    <property type="term" value="F:oxidoreductase activity"/>
    <property type="evidence" value="ECO:0007669"/>
    <property type="project" value="InterPro"/>
</dbReference>
<dbReference type="OrthoDB" id="78847at2759"/>
<dbReference type="EMBL" id="JH767152">
    <property type="protein sequence ID" value="EQC34986.1"/>
    <property type="molecule type" value="Genomic_DNA"/>
</dbReference>
<sequence length="276" mass="29036">MYGAIQADDARPSSARKASTRSLVAATLAICITTLLCVVYLVTEAQTILHELRLATVPTSSLHTVASPVAALASRTSLNRDFGGLANGTRVLIVHAGDDWLAQFGQEVARGAASVTTAIKVLHPANASISDVLWADAVILGSNVYNANVDPELMAWINTWPATHDLSAKVAGAFALAGGMSSGEELVLLNLLHSLMIFKFVVVGGDAWTSAFGASAIMGEGPFHLGTNNSSNQPGAWPSICYRHDNHIPAYFFLKAHGLGQRVATVASKLRAPHEA</sequence>
<gene>
    <name evidence="3" type="ORF">SDRG_07228</name>
</gene>
<keyword evidence="1" id="KW-0812">Transmembrane</keyword>
<dbReference type="VEuPathDB" id="FungiDB:SDRG_07228"/>
<dbReference type="InParanoid" id="T0QJW7"/>
<evidence type="ECO:0000256" key="1">
    <source>
        <dbReference type="SAM" id="Phobius"/>
    </source>
</evidence>
<dbReference type="RefSeq" id="XP_008611270.1">
    <property type="nucleotide sequence ID" value="XM_008613048.1"/>
</dbReference>
<keyword evidence="1" id="KW-0472">Membrane</keyword>
<reference evidence="3 4" key="1">
    <citation type="submission" date="2012-04" db="EMBL/GenBank/DDBJ databases">
        <title>The Genome Sequence of Saprolegnia declina VS20.</title>
        <authorList>
            <consortium name="The Broad Institute Genome Sequencing Platform"/>
            <person name="Russ C."/>
            <person name="Nusbaum C."/>
            <person name="Tyler B."/>
            <person name="van West P."/>
            <person name="Dieguez-Uribeondo J."/>
            <person name="de Bruijn I."/>
            <person name="Tripathy S."/>
            <person name="Jiang R."/>
            <person name="Young S.K."/>
            <person name="Zeng Q."/>
            <person name="Gargeya S."/>
            <person name="Fitzgerald M."/>
            <person name="Haas B."/>
            <person name="Abouelleil A."/>
            <person name="Alvarado L."/>
            <person name="Arachchi H.M."/>
            <person name="Berlin A."/>
            <person name="Chapman S.B."/>
            <person name="Goldberg J."/>
            <person name="Griggs A."/>
            <person name="Gujja S."/>
            <person name="Hansen M."/>
            <person name="Howarth C."/>
            <person name="Imamovic A."/>
            <person name="Larimer J."/>
            <person name="McCowen C."/>
            <person name="Montmayeur A."/>
            <person name="Murphy C."/>
            <person name="Neiman D."/>
            <person name="Pearson M."/>
            <person name="Priest M."/>
            <person name="Roberts A."/>
            <person name="Saif S."/>
            <person name="Shea T."/>
            <person name="Sisk P."/>
            <person name="Sykes S."/>
            <person name="Wortman J."/>
            <person name="Nusbaum C."/>
            <person name="Birren B."/>
        </authorList>
    </citation>
    <scope>NUCLEOTIDE SEQUENCE [LARGE SCALE GENOMIC DNA]</scope>
    <source>
        <strain evidence="3 4">VS20</strain>
    </source>
</reference>
<dbReference type="eggNOG" id="ENOG502S45Z">
    <property type="taxonomic scope" value="Eukaryota"/>
</dbReference>
<keyword evidence="1" id="KW-1133">Transmembrane helix</keyword>
<dbReference type="Pfam" id="PF03358">
    <property type="entry name" value="FMN_red"/>
    <property type="match status" value="1"/>
</dbReference>
<organism evidence="3 4">
    <name type="scientific">Saprolegnia diclina (strain VS20)</name>
    <dbReference type="NCBI Taxonomy" id="1156394"/>
    <lineage>
        <taxon>Eukaryota</taxon>
        <taxon>Sar</taxon>
        <taxon>Stramenopiles</taxon>
        <taxon>Oomycota</taxon>
        <taxon>Saprolegniomycetes</taxon>
        <taxon>Saprolegniales</taxon>
        <taxon>Saprolegniaceae</taxon>
        <taxon>Saprolegnia</taxon>
    </lineage>
</organism>
<keyword evidence="4" id="KW-1185">Reference proteome</keyword>
<evidence type="ECO:0000313" key="4">
    <source>
        <dbReference type="Proteomes" id="UP000030762"/>
    </source>
</evidence>
<dbReference type="AlphaFoldDB" id="T0QJW7"/>
<dbReference type="Proteomes" id="UP000030762">
    <property type="component" value="Unassembled WGS sequence"/>
</dbReference>
<evidence type="ECO:0000313" key="3">
    <source>
        <dbReference type="EMBL" id="EQC34986.1"/>
    </source>
</evidence>
<dbReference type="GeneID" id="19947955"/>
<feature type="domain" description="NADPH-dependent FMN reductase-like" evidence="2">
    <location>
        <begin position="126"/>
        <end position="211"/>
    </location>
</feature>
<dbReference type="SUPFAM" id="SSF52218">
    <property type="entry name" value="Flavoproteins"/>
    <property type="match status" value="1"/>
</dbReference>
<dbReference type="InterPro" id="IPR029039">
    <property type="entry name" value="Flavoprotein-like_sf"/>
</dbReference>
<proteinExistence type="predicted"/>
<name>T0QJW7_SAPDV</name>
<evidence type="ECO:0000259" key="2">
    <source>
        <dbReference type="Pfam" id="PF03358"/>
    </source>
</evidence>
<accession>T0QJW7</accession>
<protein>
    <recommendedName>
        <fullName evidence="2">NADPH-dependent FMN reductase-like domain-containing protein</fullName>
    </recommendedName>
</protein>
<dbReference type="Gene3D" id="3.40.50.360">
    <property type="match status" value="1"/>
</dbReference>
<dbReference type="InterPro" id="IPR005025">
    <property type="entry name" value="FMN_Rdtase-like_dom"/>
</dbReference>